<name>A0ABS0EWT7_9BURK</name>
<keyword evidence="1" id="KW-0472">Membrane</keyword>
<feature type="transmembrane region" description="Helical" evidence="1">
    <location>
        <begin position="80"/>
        <end position="103"/>
    </location>
</feature>
<comment type="caution">
    <text evidence="2">The sequence shown here is derived from an EMBL/GenBank/DDBJ whole genome shotgun (WGS) entry which is preliminary data.</text>
</comment>
<keyword evidence="1" id="KW-1133">Transmembrane helix</keyword>
<keyword evidence="1" id="KW-0812">Transmembrane</keyword>
<proteinExistence type="predicted"/>
<keyword evidence="3" id="KW-1185">Reference proteome</keyword>
<gene>
    <name evidence="2" type="ORF">IXC47_16595</name>
</gene>
<protein>
    <submittedName>
        <fullName evidence="2">TM2 domain-containing protein</fullName>
    </submittedName>
</protein>
<accession>A0ABS0EWT7</accession>
<dbReference type="RefSeq" id="WP_195876381.1">
    <property type="nucleotide sequence ID" value="NZ_JADOEL010000017.1"/>
</dbReference>
<feature type="transmembrane region" description="Helical" evidence="1">
    <location>
        <begin position="35"/>
        <end position="59"/>
    </location>
</feature>
<organism evidence="2 3">
    <name type="scientific">Herminiimonas contaminans</name>
    <dbReference type="NCBI Taxonomy" id="1111140"/>
    <lineage>
        <taxon>Bacteria</taxon>
        <taxon>Pseudomonadati</taxon>
        <taxon>Pseudomonadota</taxon>
        <taxon>Betaproteobacteria</taxon>
        <taxon>Burkholderiales</taxon>
        <taxon>Oxalobacteraceae</taxon>
        <taxon>Herminiimonas</taxon>
    </lineage>
</organism>
<evidence type="ECO:0000313" key="3">
    <source>
        <dbReference type="Proteomes" id="UP000657372"/>
    </source>
</evidence>
<evidence type="ECO:0000313" key="2">
    <source>
        <dbReference type="EMBL" id="MBF8179303.1"/>
    </source>
</evidence>
<dbReference type="Proteomes" id="UP000657372">
    <property type="component" value="Unassembled WGS sequence"/>
</dbReference>
<evidence type="ECO:0000256" key="1">
    <source>
        <dbReference type="SAM" id="Phobius"/>
    </source>
</evidence>
<reference evidence="2 3" key="1">
    <citation type="submission" date="2020-11" db="EMBL/GenBank/DDBJ databases">
        <title>WGS of Herminiimonas contaminans strain Marseille-Q4544 isolated from planarians Schmidtea mediterranea.</title>
        <authorList>
            <person name="Kangale L."/>
        </authorList>
    </citation>
    <scope>NUCLEOTIDE SEQUENCE [LARGE SCALE GENOMIC DNA]</scope>
    <source>
        <strain evidence="2 3">Marseille-Q4544</strain>
    </source>
</reference>
<sequence length="116" mass="12551">MPNSHKNKTLSTLLAALFGWLGLHRFYLYGKKDFWAWAHLAFPPLSVFAGFIGALVIGLTPDEKWDAQHNADSGQISNSGWPVIVLVVLTFALGSTALIATIARGFDLYLTGGAFG</sequence>
<dbReference type="EMBL" id="JADOEL010000017">
    <property type="protein sequence ID" value="MBF8179303.1"/>
    <property type="molecule type" value="Genomic_DNA"/>
</dbReference>